<gene>
    <name evidence="2" type="ORF">ABFZ84_00580</name>
</gene>
<dbReference type="InterPro" id="IPR029058">
    <property type="entry name" value="AB_hydrolase_fold"/>
</dbReference>
<dbReference type="Proteomes" id="UP001560685">
    <property type="component" value="Unassembled WGS sequence"/>
</dbReference>
<proteinExistence type="predicted"/>
<dbReference type="SMART" id="SM00421">
    <property type="entry name" value="HTH_LUXR"/>
    <property type="match status" value="1"/>
</dbReference>
<dbReference type="InterPro" id="IPR000792">
    <property type="entry name" value="Tscrpt_reg_LuxR_C"/>
</dbReference>
<evidence type="ECO:0000313" key="2">
    <source>
        <dbReference type="EMBL" id="MEX6632033.1"/>
    </source>
</evidence>
<dbReference type="Gene3D" id="1.10.10.10">
    <property type="entry name" value="Winged helix-like DNA-binding domain superfamily/Winged helix DNA-binding domain"/>
    <property type="match status" value="1"/>
</dbReference>
<comment type="caution">
    <text evidence="2">The sequence shown here is derived from an EMBL/GenBank/DDBJ whole genome shotgun (WGS) entry which is preliminary data.</text>
</comment>
<name>A0ABV3Z0J0_9PROT</name>
<dbReference type="RefSeq" id="WP_369311713.1">
    <property type="nucleotide sequence ID" value="NZ_JBEHZE010000001.1"/>
</dbReference>
<dbReference type="PANTHER" id="PTHR43433:SF10">
    <property type="entry name" value="AB HYDROLASE-1 DOMAIN-CONTAINING PROTEIN"/>
    <property type="match status" value="1"/>
</dbReference>
<dbReference type="InterPro" id="IPR036388">
    <property type="entry name" value="WH-like_DNA-bd_sf"/>
</dbReference>
<reference evidence="2 3" key="1">
    <citation type="submission" date="2024-05" db="EMBL/GenBank/DDBJ databases">
        <title>Three bacterial strains, DH-69, EH-24, and ECK-19 isolated from coastal sediments.</title>
        <authorList>
            <person name="Ye Y.-Q."/>
            <person name="Du Z.-J."/>
        </authorList>
    </citation>
    <scope>NUCLEOTIDE SEQUENCE [LARGE SCALE GENOMIC DNA]</scope>
    <source>
        <strain evidence="2 3">ECK-19</strain>
    </source>
</reference>
<sequence length="570" mass="62925">MGSVDYGEGPSPKQLLDTINAIYEVALTPDHYEVFAEQWDRYIAQVDPELDDGIDLQVHFEKALTILDRLHTVFLDEPDAQTLVESEVGPAAIIDASGGLIASNSGWRDFLPESVKKLWELCTEAEDRAKLKSVVMSLHEIAEPRTGFLQIELPDGSVTGVAVRRLFSPSETAESRYLVRMTRTLWSDDVGSLIASEFKLTEAELALLKRMTVGESFAAVADETGRSSETLKTQSRSIYRKMLASNREDAVRTALQFHLVFAGRAPTKIAPVYGPDQGIVTTPEGLRIGWTQRGAANGTPILFLHGMTVGHSMTKAFLDALVKFNITAICVDRPGYGRSDPFRDWRQSVERWAEMVPSILDAFGLKTVTVVTHTSGVLYGCAAATAHPDRINGVCALAGGVPINDLSMLADYPTQVRIMSRTSRMSATALRFFLGSSTVFYRSESGRRRIIERAYGHSPSDMRAIASTEIRQLLIEGMDLIADSGFDGFVGDGLRIFGDWSEYVEKMQVPLHYVIGEEDPVCPLNWAQSFAQKYKHAQVTPIAGAGQLLHHTKSQIVAEFIAEFVQDTQR</sequence>
<dbReference type="PRINTS" id="PR00412">
    <property type="entry name" value="EPOXHYDRLASE"/>
</dbReference>
<dbReference type="GO" id="GO:0016787">
    <property type="term" value="F:hydrolase activity"/>
    <property type="evidence" value="ECO:0007669"/>
    <property type="project" value="UniProtKB-KW"/>
</dbReference>
<feature type="domain" description="HTH luxR-type" evidence="1">
    <location>
        <begin position="197"/>
        <end position="254"/>
    </location>
</feature>
<organism evidence="2 3">
    <name type="scientific">Hyphococcus lacteus</name>
    <dbReference type="NCBI Taxonomy" id="3143536"/>
    <lineage>
        <taxon>Bacteria</taxon>
        <taxon>Pseudomonadati</taxon>
        <taxon>Pseudomonadota</taxon>
        <taxon>Alphaproteobacteria</taxon>
        <taxon>Parvularculales</taxon>
        <taxon>Parvularculaceae</taxon>
        <taxon>Hyphococcus</taxon>
    </lineage>
</organism>
<protein>
    <submittedName>
        <fullName evidence="2">Alpha/beta hydrolase</fullName>
    </submittedName>
</protein>
<evidence type="ECO:0000313" key="3">
    <source>
        <dbReference type="Proteomes" id="UP001560685"/>
    </source>
</evidence>
<dbReference type="PANTHER" id="PTHR43433">
    <property type="entry name" value="HYDROLASE, ALPHA/BETA FOLD FAMILY PROTEIN"/>
    <property type="match status" value="1"/>
</dbReference>
<dbReference type="Gene3D" id="3.40.50.1820">
    <property type="entry name" value="alpha/beta hydrolase"/>
    <property type="match status" value="1"/>
</dbReference>
<evidence type="ECO:0000259" key="1">
    <source>
        <dbReference type="SMART" id="SM00421"/>
    </source>
</evidence>
<accession>A0ABV3Z0J0</accession>
<dbReference type="SUPFAM" id="SSF53474">
    <property type="entry name" value="alpha/beta-Hydrolases"/>
    <property type="match status" value="1"/>
</dbReference>
<dbReference type="InterPro" id="IPR050471">
    <property type="entry name" value="AB_hydrolase"/>
</dbReference>
<keyword evidence="2" id="KW-0378">Hydrolase</keyword>
<dbReference type="InterPro" id="IPR016032">
    <property type="entry name" value="Sig_transdc_resp-reg_C-effctor"/>
</dbReference>
<dbReference type="EMBL" id="JBEHZE010000001">
    <property type="protein sequence ID" value="MEX6632033.1"/>
    <property type="molecule type" value="Genomic_DNA"/>
</dbReference>
<dbReference type="InterPro" id="IPR000073">
    <property type="entry name" value="AB_hydrolase_1"/>
</dbReference>
<dbReference type="Pfam" id="PF12697">
    <property type="entry name" value="Abhydrolase_6"/>
    <property type="match status" value="1"/>
</dbReference>
<dbReference type="InterPro" id="IPR000639">
    <property type="entry name" value="Epox_hydrolase-like"/>
</dbReference>
<dbReference type="SUPFAM" id="SSF46894">
    <property type="entry name" value="C-terminal effector domain of the bipartite response regulators"/>
    <property type="match status" value="1"/>
</dbReference>
<keyword evidence="3" id="KW-1185">Reference proteome</keyword>